<dbReference type="InterPro" id="IPR029062">
    <property type="entry name" value="Class_I_gatase-like"/>
</dbReference>
<proteinExistence type="inferred from homology"/>
<protein>
    <recommendedName>
        <fullName evidence="2">aminodeoxychorismate synthase</fullName>
        <ecNumber evidence="2">2.6.1.85</ecNumber>
    </recommendedName>
</protein>
<dbReference type="Pfam" id="PF00117">
    <property type="entry name" value="GATase"/>
    <property type="match status" value="1"/>
</dbReference>
<keyword evidence="3" id="KW-0808">Transferase</keyword>
<dbReference type="PRINTS" id="PR00096">
    <property type="entry name" value="GATASE"/>
</dbReference>
<evidence type="ECO:0000256" key="1">
    <source>
        <dbReference type="ARBA" id="ARBA00005970"/>
    </source>
</evidence>
<sequence length="602" mass="64416">MNIVVVDNHDSFTFNLVEYVRLETGRAPAVVTNDVPWESSGIAKADAVIISPGPGHPGNPDDLGLSAEVIERFGGPILGVCLGMQAFVQIDGGKVTRLPRPAHGVTGQVSHDGTGLFSGLANPLTVVRYHSLHAADIPASYRVTARLEDGVVMGIEHRSLPRFGVQFHPESMAGHGGRQIIRNFLALSGRFYAQSYFSVRTLDYALDPAAVAAGLAGKAKFWLQSAGMHVLGAADEIHTCVNGGFFDTFRDTYAASLAPARVAAPIPGLDFSLGWVGYLGYEAGAPGHSPYPDAEFAFARRAVIVDPQAGKTHLLAFAGDDGWTPQLATPPKPAGAGPAAPVHDHGHYLSAIARAQEYLAAGDTYEVCLTNRYELEPVRDSLAVYLAMEGTGYLSFPAQELLSATPELFLAVDGYGQVTSRPIKGTRPRDPDRDASRDESLIRQLSGEKETAELLMVADMVRHDLSRVCTGVTHNADFYVRTYPTVHQLMVDITGQLTPGKNALDAVEAAFPGGSMTGAPKERTMGIIQELEGTWRGAYSGAFGFLSTTGQVELSMTIRTLVNTPAGAYYGVGGAVLSLSDPEAEWEETQVKLRPLRGIQWN</sequence>
<dbReference type="PRINTS" id="PR00097">
    <property type="entry name" value="ANTSNTHASEII"/>
</dbReference>
<dbReference type="RefSeq" id="WP_075734786.1">
    <property type="nucleotide sequence ID" value="NZ_CP009249.1"/>
</dbReference>
<dbReference type="NCBIfam" id="TIGR00566">
    <property type="entry name" value="trpG_papA"/>
    <property type="match status" value="1"/>
</dbReference>
<name>A0A1L7D3Z9_9CORY</name>
<feature type="region of interest" description="Disordered" evidence="5">
    <location>
        <begin position="420"/>
        <end position="440"/>
    </location>
</feature>
<keyword evidence="4" id="KW-0315">Glutamine amidotransferase</keyword>
<dbReference type="PANTHER" id="PTHR11236">
    <property type="entry name" value="AMINOBENZOATE/ANTHRANILATE SYNTHASE"/>
    <property type="match status" value="1"/>
</dbReference>
<evidence type="ECO:0000256" key="3">
    <source>
        <dbReference type="ARBA" id="ARBA00022679"/>
    </source>
</evidence>
<dbReference type="InterPro" id="IPR006221">
    <property type="entry name" value="TrpG/PapA_dom"/>
</dbReference>
<gene>
    <name evidence="8" type="ORF">CPHO_08105</name>
</gene>
<evidence type="ECO:0000313" key="9">
    <source>
        <dbReference type="Proteomes" id="UP000185491"/>
    </source>
</evidence>
<dbReference type="STRING" id="161895.CPHO_08105"/>
<dbReference type="SUPFAM" id="SSF56322">
    <property type="entry name" value="ADC synthase"/>
    <property type="match status" value="1"/>
</dbReference>
<feature type="domain" description="Glutamine amidotransferase" evidence="6">
    <location>
        <begin position="4"/>
        <end position="185"/>
    </location>
</feature>
<dbReference type="OrthoDB" id="3518032at2"/>
<reference evidence="8 9" key="1">
    <citation type="submission" date="2014-08" db="EMBL/GenBank/DDBJ databases">
        <title>Complete genome sequence of Corynebacterium phocae M408/89/1(T)(=DSM 44612(T)), isolated from the common seal (Phoca vitulina).</title>
        <authorList>
            <person name="Ruckert C."/>
            <person name="Albersmeier A."/>
            <person name="Winkler A."/>
            <person name="Kalinowski J."/>
        </authorList>
    </citation>
    <scope>NUCLEOTIDE SEQUENCE [LARGE SCALE GENOMIC DNA]</scope>
    <source>
        <strain evidence="8 9">M408/89/1</strain>
    </source>
</reference>
<evidence type="ECO:0000256" key="5">
    <source>
        <dbReference type="SAM" id="MobiDB-lite"/>
    </source>
</evidence>
<dbReference type="GO" id="GO:0008153">
    <property type="term" value="P:4-aminobenzoate biosynthetic process"/>
    <property type="evidence" value="ECO:0007669"/>
    <property type="project" value="TreeGrafter"/>
</dbReference>
<feature type="compositionally biased region" description="Basic and acidic residues" evidence="5">
    <location>
        <begin position="427"/>
        <end position="440"/>
    </location>
</feature>
<evidence type="ECO:0000259" key="7">
    <source>
        <dbReference type="Pfam" id="PF00425"/>
    </source>
</evidence>
<accession>A0A1L7D3Z9</accession>
<dbReference type="PANTHER" id="PTHR11236:SF18">
    <property type="entry name" value="AMINODEOXYCHORISMATE SYNTHASE"/>
    <property type="match status" value="1"/>
</dbReference>
<dbReference type="Gene3D" id="3.60.120.10">
    <property type="entry name" value="Anthranilate synthase"/>
    <property type="match status" value="1"/>
</dbReference>
<dbReference type="AlphaFoldDB" id="A0A1L7D3Z9"/>
<dbReference type="InterPro" id="IPR005801">
    <property type="entry name" value="ADC_synthase"/>
</dbReference>
<dbReference type="EMBL" id="CP009249">
    <property type="protein sequence ID" value="APT92854.1"/>
    <property type="molecule type" value="Genomic_DNA"/>
</dbReference>
<dbReference type="Proteomes" id="UP000185491">
    <property type="component" value="Chromosome"/>
</dbReference>
<dbReference type="InterPro" id="IPR019999">
    <property type="entry name" value="Anth_synth_I-like"/>
</dbReference>
<comment type="similarity">
    <text evidence="1">In the C-terminal section; belongs to the anthranilate synthase component I family.</text>
</comment>
<evidence type="ECO:0000259" key="6">
    <source>
        <dbReference type="Pfam" id="PF00117"/>
    </source>
</evidence>
<dbReference type="Gene3D" id="3.40.50.880">
    <property type="match status" value="1"/>
</dbReference>
<dbReference type="CDD" id="cd01743">
    <property type="entry name" value="GATase1_Anthranilate_Synthase"/>
    <property type="match status" value="1"/>
</dbReference>
<dbReference type="PROSITE" id="PS51273">
    <property type="entry name" value="GATASE_TYPE_1"/>
    <property type="match status" value="1"/>
</dbReference>
<dbReference type="GO" id="GO:0000162">
    <property type="term" value="P:L-tryptophan biosynthetic process"/>
    <property type="evidence" value="ECO:0007669"/>
    <property type="project" value="TreeGrafter"/>
</dbReference>
<dbReference type="InterPro" id="IPR015890">
    <property type="entry name" value="Chorismate_C"/>
</dbReference>
<dbReference type="SUPFAM" id="SSF52317">
    <property type="entry name" value="Class I glutamine amidotransferase-like"/>
    <property type="match status" value="1"/>
</dbReference>
<dbReference type="GO" id="GO:0005737">
    <property type="term" value="C:cytoplasm"/>
    <property type="evidence" value="ECO:0007669"/>
    <property type="project" value="TreeGrafter"/>
</dbReference>
<evidence type="ECO:0000256" key="2">
    <source>
        <dbReference type="ARBA" id="ARBA00013139"/>
    </source>
</evidence>
<organism evidence="8 9">
    <name type="scientific">Corynebacterium phocae</name>
    <dbReference type="NCBI Taxonomy" id="161895"/>
    <lineage>
        <taxon>Bacteria</taxon>
        <taxon>Bacillati</taxon>
        <taxon>Actinomycetota</taxon>
        <taxon>Actinomycetes</taxon>
        <taxon>Mycobacteriales</taxon>
        <taxon>Corynebacteriaceae</taxon>
        <taxon>Corynebacterium</taxon>
    </lineage>
</organism>
<evidence type="ECO:0000256" key="4">
    <source>
        <dbReference type="ARBA" id="ARBA00022962"/>
    </source>
</evidence>
<dbReference type="Pfam" id="PF00425">
    <property type="entry name" value="Chorismate_bind"/>
    <property type="match status" value="1"/>
</dbReference>
<dbReference type="EC" id="2.6.1.85" evidence="2"/>
<dbReference type="GO" id="GO:0046820">
    <property type="term" value="F:4-amino-4-deoxychorismate synthase activity"/>
    <property type="evidence" value="ECO:0007669"/>
    <property type="project" value="UniProtKB-EC"/>
</dbReference>
<dbReference type="KEGG" id="cpho:CPHO_08105"/>
<keyword evidence="9" id="KW-1185">Reference proteome</keyword>
<evidence type="ECO:0000313" key="8">
    <source>
        <dbReference type="EMBL" id="APT92854.1"/>
    </source>
</evidence>
<feature type="domain" description="Chorismate-utilising enzyme C-terminal" evidence="7">
    <location>
        <begin position="347"/>
        <end position="592"/>
    </location>
</feature>
<dbReference type="InterPro" id="IPR017926">
    <property type="entry name" value="GATASE"/>
</dbReference>